<proteinExistence type="predicted"/>
<sequence length="106" mass="12364">MAHIKMLDLMTYAEFKATLAQPTPPSSVHELLVALWYDANDDWEQAHEVAQSNEGSKNYDQLHAYLHRKEGDNWNARYWYTRAKSSVFVGSLADEWEMLVKQFLTL</sequence>
<reference evidence="1 2" key="1">
    <citation type="submission" date="2023-12" db="EMBL/GenBank/DDBJ databases">
        <title>Novel species of the genus Arcicella isolated from rivers.</title>
        <authorList>
            <person name="Lu H."/>
        </authorList>
    </citation>
    <scope>NUCLEOTIDE SEQUENCE [LARGE SCALE GENOMIC DNA]</scope>
    <source>
        <strain evidence="1 2">DC2W</strain>
    </source>
</reference>
<evidence type="ECO:0000313" key="2">
    <source>
        <dbReference type="Proteomes" id="UP001303899"/>
    </source>
</evidence>
<dbReference type="Proteomes" id="UP001303899">
    <property type="component" value="Unassembled WGS sequence"/>
</dbReference>
<protein>
    <submittedName>
        <fullName evidence="1">Uncharacterized protein</fullName>
    </submittedName>
</protein>
<evidence type="ECO:0000313" key="1">
    <source>
        <dbReference type="EMBL" id="MEA5401587.1"/>
    </source>
</evidence>
<keyword evidence="2" id="KW-1185">Reference proteome</keyword>
<organism evidence="1 2">
    <name type="scientific">Arcicella gelida</name>
    <dbReference type="NCBI Taxonomy" id="2984195"/>
    <lineage>
        <taxon>Bacteria</taxon>
        <taxon>Pseudomonadati</taxon>
        <taxon>Bacteroidota</taxon>
        <taxon>Cytophagia</taxon>
        <taxon>Cytophagales</taxon>
        <taxon>Flectobacillaceae</taxon>
        <taxon>Arcicella</taxon>
    </lineage>
</organism>
<name>A0ABU5RZD8_9BACT</name>
<dbReference type="RefSeq" id="WP_407653772.1">
    <property type="nucleotide sequence ID" value="NZ_JAYGIL010000002.1"/>
</dbReference>
<comment type="caution">
    <text evidence="1">The sequence shown here is derived from an EMBL/GenBank/DDBJ whole genome shotgun (WGS) entry which is preliminary data.</text>
</comment>
<accession>A0ABU5RZD8</accession>
<gene>
    <name evidence="1" type="ORF">VB776_01580</name>
</gene>
<dbReference type="EMBL" id="JAYGIL010000002">
    <property type="protein sequence ID" value="MEA5401587.1"/>
    <property type="molecule type" value="Genomic_DNA"/>
</dbReference>